<evidence type="ECO:0008006" key="4">
    <source>
        <dbReference type="Google" id="ProtNLM"/>
    </source>
</evidence>
<accession>A0ABN2WGU5</accession>
<feature type="region of interest" description="Disordered" evidence="1">
    <location>
        <begin position="202"/>
        <end position="221"/>
    </location>
</feature>
<dbReference type="EMBL" id="BAAANS010000009">
    <property type="protein sequence ID" value="GAA2092115.1"/>
    <property type="molecule type" value="Genomic_DNA"/>
</dbReference>
<gene>
    <name evidence="2" type="ORF">GCM10009759_17480</name>
</gene>
<evidence type="ECO:0000313" key="2">
    <source>
        <dbReference type="EMBL" id="GAA2092115.1"/>
    </source>
</evidence>
<comment type="caution">
    <text evidence="2">The sequence shown here is derived from an EMBL/GenBank/DDBJ whole genome shotgun (WGS) entry which is preliminary data.</text>
</comment>
<evidence type="ECO:0000313" key="3">
    <source>
        <dbReference type="Proteomes" id="UP001500897"/>
    </source>
</evidence>
<name>A0ABN2WGU5_9ACTN</name>
<protein>
    <recommendedName>
        <fullName evidence="4">Peptidase C39-like protein</fullName>
    </recommendedName>
</protein>
<dbReference type="Proteomes" id="UP001500897">
    <property type="component" value="Unassembled WGS sequence"/>
</dbReference>
<feature type="compositionally biased region" description="Low complexity" evidence="1">
    <location>
        <begin position="212"/>
        <end position="221"/>
    </location>
</feature>
<reference evidence="2 3" key="1">
    <citation type="journal article" date="2019" name="Int. J. Syst. Evol. Microbiol.">
        <title>The Global Catalogue of Microorganisms (GCM) 10K type strain sequencing project: providing services to taxonomists for standard genome sequencing and annotation.</title>
        <authorList>
            <consortium name="The Broad Institute Genomics Platform"/>
            <consortium name="The Broad Institute Genome Sequencing Center for Infectious Disease"/>
            <person name="Wu L."/>
            <person name="Ma J."/>
        </authorList>
    </citation>
    <scope>NUCLEOTIDE SEQUENCE [LARGE SCALE GENOMIC DNA]</scope>
    <source>
        <strain evidence="2 3">JCM 14559</strain>
    </source>
</reference>
<proteinExistence type="predicted"/>
<keyword evidence="3" id="KW-1185">Reference proteome</keyword>
<evidence type="ECO:0000256" key="1">
    <source>
        <dbReference type="SAM" id="MobiDB-lite"/>
    </source>
</evidence>
<organism evidence="2 3">
    <name type="scientific">Kitasatospora saccharophila</name>
    <dbReference type="NCBI Taxonomy" id="407973"/>
    <lineage>
        <taxon>Bacteria</taxon>
        <taxon>Bacillati</taxon>
        <taxon>Actinomycetota</taxon>
        <taxon>Actinomycetes</taxon>
        <taxon>Kitasatosporales</taxon>
        <taxon>Streptomycetaceae</taxon>
        <taxon>Kitasatospora</taxon>
    </lineage>
</organism>
<sequence>MSVAYDAALGTHTALAPNAVCAAQLMEAGFLQHSADVLYRLPEKPVISAEWMIRDAARLLAAHGYGLLRLYSEDEQRQQAEQAGPAGEARPVRTIGPGTVFHHHVVDDLAAGHLVIHARYSGAHGEAELLGTYPATGKAATFYTESDSSWWGVVHYPDLDAAEEGFGRPQSLPAAISPPATDARASAAHTTTRNADRLHLDLPSVPAPAAPAPAKAPRLAF</sequence>